<dbReference type="SUPFAM" id="SSF56935">
    <property type="entry name" value="Porins"/>
    <property type="match status" value="1"/>
</dbReference>
<dbReference type="SUPFAM" id="SSF49464">
    <property type="entry name" value="Carboxypeptidase regulatory domain-like"/>
    <property type="match status" value="1"/>
</dbReference>
<dbReference type="Pfam" id="PF07715">
    <property type="entry name" value="Plug"/>
    <property type="match status" value="1"/>
</dbReference>
<dbReference type="NCBIfam" id="TIGR04057">
    <property type="entry name" value="SusC_RagA_signa"/>
    <property type="match status" value="1"/>
</dbReference>
<dbReference type="InterPro" id="IPR023996">
    <property type="entry name" value="TonB-dep_OMP_SusC/RagA"/>
</dbReference>
<dbReference type="Pfam" id="PF00593">
    <property type="entry name" value="TonB_dep_Rec_b-barrel"/>
    <property type="match status" value="1"/>
</dbReference>
<evidence type="ECO:0000256" key="2">
    <source>
        <dbReference type="ARBA" id="ARBA00022448"/>
    </source>
</evidence>
<dbReference type="InterPro" id="IPR000531">
    <property type="entry name" value="Beta-barrel_TonB"/>
</dbReference>
<comment type="similarity">
    <text evidence="8 9">Belongs to the TonB-dependent receptor family.</text>
</comment>
<feature type="domain" description="TonB-dependent receptor plug" evidence="11">
    <location>
        <begin position="226"/>
        <end position="332"/>
    </location>
</feature>
<evidence type="ECO:0000256" key="1">
    <source>
        <dbReference type="ARBA" id="ARBA00004571"/>
    </source>
</evidence>
<gene>
    <name evidence="12" type="ORF">LX64_00168</name>
</gene>
<dbReference type="Gene3D" id="2.60.40.1120">
    <property type="entry name" value="Carboxypeptidase-like, regulatory domain"/>
    <property type="match status" value="1"/>
</dbReference>
<evidence type="ECO:0000256" key="3">
    <source>
        <dbReference type="ARBA" id="ARBA00022452"/>
    </source>
</evidence>
<keyword evidence="13" id="KW-1185">Reference proteome</keyword>
<evidence type="ECO:0000259" key="11">
    <source>
        <dbReference type="Pfam" id="PF07715"/>
    </source>
</evidence>
<dbReference type="InterPro" id="IPR039426">
    <property type="entry name" value="TonB-dep_rcpt-like"/>
</dbReference>
<dbReference type="GO" id="GO:0009279">
    <property type="term" value="C:cell outer membrane"/>
    <property type="evidence" value="ECO:0007669"/>
    <property type="project" value="UniProtKB-SubCell"/>
</dbReference>
<dbReference type="Proteomes" id="UP000249547">
    <property type="component" value="Unassembled WGS sequence"/>
</dbReference>
<dbReference type="FunFam" id="2.170.130.10:FF:000008">
    <property type="entry name" value="SusC/RagA family TonB-linked outer membrane protein"/>
    <property type="match status" value="1"/>
</dbReference>
<name>A0A327R460_9BACT</name>
<evidence type="ECO:0000313" key="12">
    <source>
        <dbReference type="EMBL" id="RAJ10564.1"/>
    </source>
</evidence>
<evidence type="ECO:0000313" key="13">
    <source>
        <dbReference type="Proteomes" id="UP000249547"/>
    </source>
</evidence>
<evidence type="ECO:0000256" key="5">
    <source>
        <dbReference type="ARBA" id="ARBA00023077"/>
    </source>
</evidence>
<organism evidence="12 13">
    <name type="scientific">Chitinophaga skermanii</name>
    <dbReference type="NCBI Taxonomy" id="331697"/>
    <lineage>
        <taxon>Bacteria</taxon>
        <taxon>Pseudomonadati</taxon>
        <taxon>Bacteroidota</taxon>
        <taxon>Chitinophagia</taxon>
        <taxon>Chitinophagales</taxon>
        <taxon>Chitinophagaceae</taxon>
        <taxon>Chitinophaga</taxon>
    </lineage>
</organism>
<reference evidence="12 13" key="1">
    <citation type="submission" date="2018-06" db="EMBL/GenBank/DDBJ databases">
        <title>Genomic Encyclopedia of Archaeal and Bacterial Type Strains, Phase II (KMG-II): from individual species to whole genera.</title>
        <authorList>
            <person name="Goeker M."/>
        </authorList>
    </citation>
    <scope>NUCLEOTIDE SEQUENCE [LARGE SCALE GENOMIC DNA]</scope>
    <source>
        <strain evidence="12 13">DSM 23857</strain>
    </source>
</reference>
<evidence type="ECO:0000256" key="4">
    <source>
        <dbReference type="ARBA" id="ARBA00022692"/>
    </source>
</evidence>
<evidence type="ECO:0000256" key="9">
    <source>
        <dbReference type="RuleBase" id="RU003357"/>
    </source>
</evidence>
<dbReference type="InterPro" id="IPR023997">
    <property type="entry name" value="TonB-dep_OMP_SusC/RagA_CS"/>
</dbReference>
<dbReference type="InterPro" id="IPR008969">
    <property type="entry name" value="CarboxyPept-like_regulatory"/>
</dbReference>
<keyword evidence="7 8" id="KW-0998">Cell outer membrane</keyword>
<comment type="caution">
    <text evidence="12">The sequence shown here is derived from an EMBL/GenBank/DDBJ whole genome shotgun (WGS) entry which is preliminary data.</text>
</comment>
<keyword evidence="3 8" id="KW-1134">Transmembrane beta strand</keyword>
<dbReference type="NCBIfam" id="TIGR04056">
    <property type="entry name" value="OMP_RagA_SusC"/>
    <property type="match status" value="1"/>
</dbReference>
<dbReference type="Pfam" id="PF13715">
    <property type="entry name" value="CarbopepD_reg_2"/>
    <property type="match status" value="1"/>
</dbReference>
<accession>A0A327R460</accession>
<evidence type="ECO:0000256" key="6">
    <source>
        <dbReference type="ARBA" id="ARBA00023136"/>
    </source>
</evidence>
<comment type="subcellular location">
    <subcellularLocation>
        <location evidence="1 8">Cell outer membrane</location>
        <topology evidence="1 8">Multi-pass membrane protein</topology>
    </subcellularLocation>
</comment>
<protein>
    <submittedName>
        <fullName evidence="12">TonB-linked SusC/RagA family outer membrane protein</fullName>
    </submittedName>
</protein>
<keyword evidence="6 8" id="KW-0472">Membrane</keyword>
<dbReference type="InterPro" id="IPR036942">
    <property type="entry name" value="Beta-barrel_TonB_sf"/>
</dbReference>
<dbReference type="InterPro" id="IPR037066">
    <property type="entry name" value="Plug_dom_sf"/>
</dbReference>
<keyword evidence="4 8" id="KW-0812">Transmembrane</keyword>
<dbReference type="Gene3D" id="2.40.170.20">
    <property type="entry name" value="TonB-dependent receptor, beta-barrel domain"/>
    <property type="match status" value="1"/>
</dbReference>
<feature type="domain" description="TonB-dependent receptor-like beta-barrel" evidence="10">
    <location>
        <begin position="500"/>
        <end position="1037"/>
    </location>
</feature>
<keyword evidence="5 9" id="KW-0798">TonB box</keyword>
<dbReference type="EMBL" id="QLLL01000001">
    <property type="protein sequence ID" value="RAJ10564.1"/>
    <property type="molecule type" value="Genomic_DNA"/>
</dbReference>
<dbReference type="PROSITE" id="PS52016">
    <property type="entry name" value="TONB_DEPENDENT_REC_3"/>
    <property type="match status" value="1"/>
</dbReference>
<dbReference type="InterPro" id="IPR012910">
    <property type="entry name" value="Plug_dom"/>
</dbReference>
<sequence>MKKMRCSIVISHIMRITFIQLILATVFTLSLYANKAHSQSVLDKSISISADRMEVRKVLSQLREQTGVKFMYSSDVVDVNKKISCRLESSKLISFFEEVLAPIGIDFKVIDNEQILLYQSATKPATPAKVVAVNNTITGKIVSDQGEALPGVSIRVKGTNIGTTTDAMGNFSLNVPNKESILQISYIGFASQEVLVGEQTNFNIKLVTDNGKLDEVVVVGYGTQRKKDITGSVAIVKADAIDSRPIVSAAAGLQGQAAGVNVSSPSGKPGAGLTVSIRGTTSLNAKNDPLFVVDGVIVENIDFLNPTDIESFTVLKDAASAAIYGASAANGVVLVTTKKGKAGASKVNVNAYTGFSNFAKKIDVLNAKQYRDLMKEMGGGIKVDADTTINSDWQDIAFGTGREHNVQVGISGGTEKGHYYISGGYQKQQGVVAPADYNRYSIRINLDQKVKEWLTVTANMGYTRSEYVDVPDNQGVARGGTILSALTSPPTIGIYKADGTYTNNINSASMQNPIAYAFGPDQKARDNRFIGNAAADFFLAKGLTFRSNMGVESQGYRYDYFLDPIMTDNGRAQKGIGRSESTERFVWLFENTLTYKKTIGQHDFTGLVGHMMQSSSYNNTYDEGRGFPNGGVPTLNNASVRVAQRTTMAEWSKRSYLARLNYSYADKYLLTANVRVDGSSRFPTDNKYAWFPSVSAAWRISKEDFFDVKAISDLKLRVGYGKTGNDGIGDYRSYTYYAPDGNLGYTLANIGNPGLKWESTAQKNIGIDLSILNNRVNFTIDGYIKTTTDLLVEAQIPPSSGFNTRIFNLGTLENRGIEFAVNAVVIDKAVRWNVNANISRNKNEVTELGAYTKYLSYANIYERDNAIRVEKGRSLGSFYGYVAQGVDPKTGDMIFKDLNGDKVIDERDRTYIGNAQPDFIYGISNNVRYKNFTLDVFIQGVQGNDLYNATRMDLEGLYDSKNQSTAVLRRWTKENPITDIPRAGTDAIGNSRVSSRFVEDGSYVRLKAVTLSYTVPSKVMSKIGFSGLNVYATGQNLLTITNYKGLDPEVSTSNLNGPAGGIDFGTYPQARAFIFGVKAEF</sequence>
<evidence type="ECO:0000256" key="7">
    <source>
        <dbReference type="ARBA" id="ARBA00023237"/>
    </source>
</evidence>
<evidence type="ECO:0000256" key="8">
    <source>
        <dbReference type="PROSITE-ProRule" id="PRU01360"/>
    </source>
</evidence>
<keyword evidence="2 8" id="KW-0813">Transport</keyword>
<evidence type="ECO:0000259" key="10">
    <source>
        <dbReference type="Pfam" id="PF00593"/>
    </source>
</evidence>
<dbReference type="Gene3D" id="2.170.130.10">
    <property type="entry name" value="TonB-dependent receptor, plug domain"/>
    <property type="match status" value="1"/>
</dbReference>
<proteinExistence type="inferred from homology"/>
<dbReference type="AlphaFoldDB" id="A0A327R460"/>